<evidence type="ECO:0000259" key="1">
    <source>
        <dbReference type="Pfam" id="PF16413"/>
    </source>
</evidence>
<evidence type="ECO:0000313" key="3">
    <source>
        <dbReference type="Proteomes" id="UP000281553"/>
    </source>
</evidence>
<dbReference type="Proteomes" id="UP000281553">
    <property type="component" value="Unassembled WGS sequence"/>
</dbReference>
<dbReference type="Pfam" id="PF16413">
    <property type="entry name" value="Mlh1_C"/>
    <property type="match status" value="1"/>
</dbReference>
<evidence type="ECO:0000313" key="2">
    <source>
        <dbReference type="EMBL" id="VDK48714.1"/>
    </source>
</evidence>
<gene>
    <name evidence="2" type="ORF">DILT_LOCUS1678</name>
</gene>
<proteinExistence type="predicted"/>
<dbReference type="EMBL" id="UYRU01013027">
    <property type="protein sequence ID" value="VDK48714.1"/>
    <property type="molecule type" value="Genomic_DNA"/>
</dbReference>
<accession>A0A3P6RWU9</accession>
<organism evidence="2 3">
    <name type="scientific">Dibothriocephalus latus</name>
    <name type="common">Fish tapeworm</name>
    <name type="synonym">Diphyllobothrium latum</name>
    <dbReference type="NCBI Taxonomy" id="60516"/>
    <lineage>
        <taxon>Eukaryota</taxon>
        <taxon>Metazoa</taxon>
        <taxon>Spiralia</taxon>
        <taxon>Lophotrochozoa</taxon>
        <taxon>Platyhelminthes</taxon>
        <taxon>Cestoda</taxon>
        <taxon>Eucestoda</taxon>
        <taxon>Diphyllobothriidea</taxon>
        <taxon>Diphyllobothriidae</taxon>
        <taxon>Dibothriocephalus</taxon>
    </lineage>
</organism>
<name>A0A3P6RWU9_DIBLA</name>
<dbReference type="InterPro" id="IPR032189">
    <property type="entry name" value="Mlh1_C"/>
</dbReference>
<reference evidence="2 3" key="1">
    <citation type="submission" date="2018-11" db="EMBL/GenBank/DDBJ databases">
        <authorList>
            <consortium name="Pathogen Informatics"/>
        </authorList>
    </citation>
    <scope>NUCLEOTIDE SEQUENCE [LARGE SCALE GENOMIC DNA]</scope>
</reference>
<dbReference type="AlphaFoldDB" id="A0A3P6RWU9"/>
<keyword evidence="3" id="KW-1185">Reference proteome</keyword>
<feature type="domain" description="DNA mismatch repair protein Mlh1 C-terminal" evidence="1">
    <location>
        <begin position="3"/>
        <end position="73"/>
    </location>
</feature>
<protein>
    <recommendedName>
        <fullName evidence="1">DNA mismatch repair protein Mlh1 C-terminal domain-containing protein</fullName>
    </recommendedName>
</protein>
<sequence>MILSNPAPVAALLEIGISVLSPESTPAQTSHLVEKGVKILRKRADMLWDYFSMKLSPGEDGELLMRSLPLLLYRCVAL</sequence>